<evidence type="ECO:0000256" key="9">
    <source>
        <dbReference type="HAMAP-Rule" id="MF_00051"/>
    </source>
</evidence>
<feature type="modified residue" description="N6-(pyridoxal phosphate)lysine" evidence="9 10">
    <location>
        <position position="232"/>
    </location>
</feature>
<comment type="pathway">
    <text evidence="9">One-carbon metabolism; tetrahydrofolate interconversion.</text>
</comment>
<comment type="caution">
    <text evidence="9">Lacks conserved residue(s) required for the propagation of feature annotation.</text>
</comment>
<comment type="function">
    <text evidence="9">Catalyzes the reversible interconversion of serine and glycine with tetrahydrofolate (THF) serving as the one-carbon carrier. This reaction serves as the major source of one-carbon groups required for the biosynthesis of purines, thymidylate, methionine, and other important biomolecules. Also exhibits THF-independent aldolase activity toward beta-hydroxyamino acids, producing glycine and aldehydes, via a retro-aldol mechanism.</text>
</comment>
<comment type="similarity">
    <text evidence="3 9">Belongs to the SHMT family.</text>
</comment>
<dbReference type="Proteomes" id="UP000034256">
    <property type="component" value="Unassembled WGS sequence"/>
</dbReference>
<comment type="cofactor">
    <cofactor evidence="1 9 10">
        <name>pyridoxal 5'-phosphate</name>
        <dbReference type="ChEBI" id="CHEBI:597326"/>
    </cofactor>
</comment>
<dbReference type="EC" id="2.1.2.1" evidence="9"/>
<reference evidence="12 13" key="1">
    <citation type="journal article" date="2015" name="Nature">
        <title>rRNA introns, odd ribosomes, and small enigmatic genomes across a large radiation of phyla.</title>
        <authorList>
            <person name="Brown C.T."/>
            <person name="Hug L.A."/>
            <person name="Thomas B.C."/>
            <person name="Sharon I."/>
            <person name="Castelle C.J."/>
            <person name="Singh A."/>
            <person name="Wilkins M.J."/>
            <person name="Williams K.H."/>
            <person name="Banfield J.F."/>
        </authorList>
    </citation>
    <scope>NUCLEOTIDE SEQUENCE [LARGE SCALE GENOMIC DNA]</scope>
</reference>
<evidence type="ECO:0000256" key="2">
    <source>
        <dbReference type="ARBA" id="ARBA00004496"/>
    </source>
</evidence>
<keyword evidence="6 9" id="KW-0554">One-carbon metabolism</keyword>
<dbReference type="GO" id="GO:0019264">
    <property type="term" value="P:glycine biosynthetic process from serine"/>
    <property type="evidence" value="ECO:0007669"/>
    <property type="project" value="UniProtKB-UniRule"/>
</dbReference>
<dbReference type="InterPro" id="IPR015421">
    <property type="entry name" value="PyrdxlP-dep_Trfase_major"/>
</dbReference>
<dbReference type="HAMAP" id="MF_00051">
    <property type="entry name" value="SHMT"/>
    <property type="match status" value="1"/>
</dbReference>
<evidence type="ECO:0000256" key="10">
    <source>
        <dbReference type="PIRSR" id="PIRSR000412-50"/>
    </source>
</evidence>
<comment type="caution">
    <text evidence="12">The sequence shown here is derived from an EMBL/GenBank/DDBJ whole genome shotgun (WGS) entry which is preliminary data.</text>
</comment>
<dbReference type="Pfam" id="PF00464">
    <property type="entry name" value="SHMT"/>
    <property type="match status" value="1"/>
</dbReference>
<sequence>MKLGGLEKTDRKLHRFVAAEIKRQNETIDLIASENFVSPEILEVLGSPLTNKYSEGYPGKRYYPGNFYCDEIEKLAQERALKVFGLSPKKWGVNVQPYSGSPANLAIYLALMNPGDILMGMKLASGGHLTHGHKASFSGKLFKAVQYSVDEKTGLINYKEVKKLAKKHRPKIIVSGYSAYPRKIDFKRFGAIAKKVGACHLADISHVAGLVVAGLHPSPFLYADIVMTTTHKTLRGPRAAVIFSKSNVKCQMSNVSISEAIDKAVFPGMQGGPHNNVIAAIALAFNEALKPAFKKYQKQIIKNAKELASVLKNYGFDLVTGGTDNHLVLINLKNIGLNGLDAEKILESAGIIVNRNSISGDVLPFKPSGIRLGTAAIASRGFKEKEIRQIARWIYRLLIEKEKPVIIRKEVIKLTKYKKYAIY</sequence>
<comment type="pathway">
    <text evidence="9">Amino-acid biosynthesis; glycine biosynthesis; glycine from L-serine: step 1/1.</text>
</comment>
<keyword evidence="7 9" id="KW-0808">Transferase</keyword>
<keyword evidence="9" id="KW-0028">Amino-acid biosynthesis</keyword>
<dbReference type="GO" id="GO:0005737">
    <property type="term" value="C:cytoplasm"/>
    <property type="evidence" value="ECO:0007669"/>
    <property type="project" value="UniProtKB-SubCell"/>
</dbReference>
<dbReference type="Gene3D" id="3.40.640.10">
    <property type="entry name" value="Type I PLP-dependent aspartate aminotransferase-like (Major domain)"/>
    <property type="match status" value="1"/>
</dbReference>
<evidence type="ECO:0000256" key="5">
    <source>
        <dbReference type="ARBA" id="ARBA00022490"/>
    </source>
</evidence>
<feature type="binding site" evidence="9">
    <location>
        <begin position="127"/>
        <end position="129"/>
    </location>
    <ligand>
        <name>(6S)-5,6,7,8-tetrahydrofolate</name>
        <dbReference type="ChEBI" id="CHEBI:57453"/>
    </ligand>
</feature>
<accession>A0A0G0XK98</accession>
<keyword evidence="12" id="KW-0489">Methyltransferase</keyword>
<dbReference type="AlphaFoldDB" id="A0A0G0XK98"/>
<evidence type="ECO:0000256" key="4">
    <source>
        <dbReference type="ARBA" id="ARBA00011738"/>
    </source>
</evidence>
<evidence type="ECO:0000256" key="3">
    <source>
        <dbReference type="ARBA" id="ARBA00006376"/>
    </source>
</evidence>
<dbReference type="SUPFAM" id="SSF53383">
    <property type="entry name" value="PLP-dependent transferases"/>
    <property type="match status" value="1"/>
</dbReference>
<keyword evidence="5 9" id="KW-0963">Cytoplasm</keyword>
<evidence type="ECO:0000313" key="12">
    <source>
        <dbReference type="EMBL" id="KKS25324.1"/>
    </source>
</evidence>
<dbReference type="PANTHER" id="PTHR11680:SF35">
    <property type="entry name" value="SERINE HYDROXYMETHYLTRANSFERASE 1"/>
    <property type="match status" value="1"/>
</dbReference>
<dbReference type="PATRIC" id="fig|1619004.3.peg.323"/>
<proteinExistence type="inferred from homology"/>
<organism evidence="12 13">
    <name type="scientific">Candidatus Wolfebacteria bacterium GW2011_GWA2_42_10</name>
    <dbReference type="NCBI Taxonomy" id="1619004"/>
    <lineage>
        <taxon>Bacteria</taxon>
        <taxon>Candidatus Wolfeibacteriota</taxon>
    </lineage>
</organism>
<dbReference type="InterPro" id="IPR001085">
    <property type="entry name" value="Ser_HO-MeTrfase"/>
</dbReference>
<evidence type="ECO:0000259" key="11">
    <source>
        <dbReference type="Pfam" id="PF00464"/>
    </source>
</evidence>
<dbReference type="PIRSF" id="PIRSF000412">
    <property type="entry name" value="SHMT"/>
    <property type="match status" value="1"/>
</dbReference>
<comment type="catalytic activity">
    <reaction evidence="9">
        <text>(6R)-5,10-methylene-5,6,7,8-tetrahydrofolate + glycine + H2O = (6S)-5,6,7,8-tetrahydrofolate + L-serine</text>
        <dbReference type="Rhea" id="RHEA:15481"/>
        <dbReference type="ChEBI" id="CHEBI:15377"/>
        <dbReference type="ChEBI" id="CHEBI:15636"/>
        <dbReference type="ChEBI" id="CHEBI:33384"/>
        <dbReference type="ChEBI" id="CHEBI:57305"/>
        <dbReference type="ChEBI" id="CHEBI:57453"/>
        <dbReference type="EC" id="2.1.2.1"/>
    </reaction>
</comment>
<dbReference type="GO" id="GO:0004372">
    <property type="term" value="F:glycine hydroxymethyltransferase activity"/>
    <property type="evidence" value="ECO:0007669"/>
    <property type="project" value="UniProtKB-UniRule"/>
</dbReference>
<evidence type="ECO:0000313" key="13">
    <source>
        <dbReference type="Proteomes" id="UP000034256"/>
    </source>
</evidence>
<comment type="subcellular location">
    <subcellularLocation>
        <location evidence="2 9">Cytoplasm</location>
    </subcellularLocation>
</comment>
<comment type="subunit">
    <text evidence="4 9">Homodimer.</text>
</comment>
<feature type="site" description="Plays an important role in substrate specificity" evidence="9">
    <location>
        <position position="231"/>
    </location>
</feature>
<evidence type="ECO:0000256" key="1">
    <source>
        <dbReference type="ARBA" id="ARBA00001933"/>
    </source>
</evidence>
<dbReference type="NCBIfam" id="NF000586">
    <property type="entry name" value="PRK00011.1"/>
    <property type="match status" value="1"/>
</dbReference>
<evidence type="ECO:0000256" key="8">
    <source>
        <dbReference type="ARBA" id="ARBA00022898"/>
    </source>
</evidence>
<dbReference type="Gene3D" id="3.90.1150.10">
    <property type="entry name" value="Aspartate Aminotransferase, domain 1"/>
    <property type="match status" value="1"/>
</dbReference>
<dbReference type="GO" id="GO:0032259">
    <property type="term" value="P:methylation"/>
    <property type="evidence" value="ECO:0007669"/>
    <property type="project" value="UniProtKB-KW"/>
</dbReference>
<gene>
    <name evidence="9" type="primary">glyA</name>
    <name evidence="12" type="ORF">UU85_C0004G0083</name>
</gene>
<dbReference type="PROSITE" id="PS00096">
    <property type="entry name" value="SHMT"/>
    <property type="match status" value="1"/>
</dbReference>
<dbReference type="UniPathway" id="UPA00288">
    <property type="reaction ID" value="UER01023"/>
</dbReference>
<dbReference type="InterPro" id="IPR049943">
    <property type="entry name" value="Ser_HO-MeTrfase-like"/>
</dbReference>
<dbReference type="PANTHER" id="PTHR11680">
    <property type="entry name" value="SERINE HYDROXYMETHYLTRANSFERASE"/>
    <property type="match status" value="1"/>
</dbReference>
<dbReference type="GO" id="GO:0008168">
    <property type="term" value="F:methyltransferase activity"/>
    <property type="evidence" value="ECO:0007669"/>
    <property type="project" value="UniProtKB-KW"/>
</dbReference>
<dbReference type="InterPro" id="IPR015422">
    <property type="entry name" value="PyrdxlP-dep_Trfase_small"/>
</dbReference>
<evidence type="ECO:0000256" key="6">
    <source>
        <dbReference type="ARBA" id="ARBA00022563"/>
    </source>
</evidence>
<dbReference type="EMBL" id="LCCF01000004">
    <property type="protein sequence ID" value="KKS25324.1"/>
    <property type="molecule type" value="Genomic_DNA"/>
</dbReference>
<dbReference type="GO" id="GO:0030170">
    <property type="term" value="F:pyridoxal phosphate binding"/>
    <property type="evidence" value="ECO:0007669"/>
    <property type="project" value="UniProtKB-UniRule"/>
</dbReference>
<evidence type="ECO:0000256" key="7">
    <source>
        <dbReference type="ARBA" id="ARBA00022679"/>
    </source>
</evidence>
<dbReference type="CDD" id="cd00378">
    <property type="entry name" value="SHMT"/>
    <property type="match status" value="1"/>
</dbReference>
<feature type="domain" description="Serine hydroxymethyltransferase-like" evidence="11">
    <location>
        <begin position="6"/>
        <end position="394"/>
    </location>
</feature>
<dbReference type="InterPro" id="IPR039429">
    <property type="entry name" value="SHMT-like_dom"/>
</dbReference>
<dbReference type="UniPathway" id="UPA00193"/>
<feature type="binding site" evidence="9">
    <location>
        <position position="123"/>
    </location>
    <ligand>
        <name>(6S)-5,6,7,8-tetrahydrofolate</name>
        <dbReference type="ChEBI" id="CHEBI:57453"/>
    </ligand>
</feature>
<name>A0A0G0XK98_9BACT</name>
<keyword evidence="8 9" id="KW-0663">Pyridoxal phosphate</keyword>
<protein>
    <recommendedName>
        <fullName evidence="9">Serine hydroxymethyltransferase</fullName>
        <shortName evidence="9">SHMT</shortName>
        <shortName evidence="9">Serine methylase</shortName>
        <ecNumber evidence="9">2.1.2.1</ecNumber>
    </recommendedName>
</protein>
<dbReference type="InterPro" id="IPR015424">
    <property type="entry name" value="PyrdxlP-dep_Trfase"/>
</dbReference>
<dbReference type="FunFam" id="3.40.640.10:FF:000001">
    <property type="entry name" value="Serine hydroxymethyltransferase"/>
    <property type="match status" value="1"/>
</dbReference>
<dbReference type="InterPro" id="IPR019798">
    <property type="entry name" value="Ser_HO-MeTrfase_PLP_BS"/>
</dbReference>
<dbReference type="GO" id="GO:0035999">
    <property type="term" value="P:tetrahydrofolate interconversion"/>
    <property type="evidence" value="ECO:0007669"/>
    <property type="project" value="UniProtKB-UniRule"/>
</dbReference>